<sequence>MNIISAISGGITDLSFHAVGYAWQIVNCFLTASYSSIQSGGMGDDAYLMSFSKLYFQQVGLGWDLDTFAGSAW</sequence>
<evidence type="ECO:0000313" key="2">
    <source>
        <dbReference type="Proteomes" id="UP000836841"/>
    </source>
</evidence>
<dbReference type="EMBL" id="CAJVSB020000151">
    <property type="protein sequence ID" value="CAH2042015.1"/>
    <property type="molecule type" value="Genomic_DNA"/>
</dbReference>
<evidence type="ECO:0000313" key="1">
    <source>
        <dbReference type="EMBL" id="CAH2042015.1"/>
    </source>
</evidence>
<dbReference type="AlphaFoldDB" id="A0AAU9RI41"/>
<keyword evidence="2" id="KW-1185">Reference proteome</keyword>
<name>A0AAU9RI41_THLAR</name>
<organism evidence="1 2">
    <name type="scientific">Thlaspi arvense</name>
    <name type="common">Field penny-cress</name>
    <dbReference type="NCBI Taxonomy" id="13288"/>
    <lineage>
        <taxon>Eukaryota</taxon>
        <taxon>Viridiplantae</taxon>
        <taxon>Streptophyta</taxon>
        <taxon>Embryophyta</taxon>
        <taxon>Tracheophyta</taxon>
        <taxon>Spermatophyta</taxon>
        <taxon>Magnoliopsida</taxon>
        <taxon>eudicotyledons</taxon>
        <taxon>Gunneridae</taxon>
        <taxon>Pentapetalae</taxon>
        <taxon>rosids</taxon>
        <taxon>malvids</taxon>
        <taxon>Brassicales</taxon>
        <taxon>Brassicaceae</taxon>
        <taxon>Thlaspideae</taxon>
        <taxon>Thlaspi</taxon>
    </lineage>
</organism>
<reference evidence="1 2" key="1">
    <citation type="submission" date="2022-03" db="EMBL/GenBank/DDBJ databases">
        <authorList>
            <person name="Nunn A."/>
            <person name="Chopra R."/>
            <person name="Nunn A."/>
            <person name="Contreras Garrido A."/>
        </authorList>
    </citation>
    <scope>NUCLEOTIDE SEQUENCE [LARGE SCALE GENOMIC DNA]</scope>
</reference>
<gene>
    <name evidence="1" type="ORF">TAV2_LOCUS4626</name>
</gene>
<comment type="caution">
    <text evidence="1">The sequence shown here is derived from an EMBL/GenBank/DDBJ whole genome shotgun (WGS) entry which is preliminary data.</text>
</comment>
<accession>A0AAU9RI41</accession>
<dbReference type="Proteomes" id="UP000836841">
    <property type="component" value="Unassembled WGS sequence"/>
</dbReference>
<proteinExistence type="predicted"/>
<protein>
    <submittedName>
        <fullName evidence="1">Uncharacterized protein</fullName>
    </submittedName>
</protein>